<feature type="transmembrane region" description="Helical" evidence="6">
    <location>
        <begin position="92"/>
        <end position="120"/>
    </location>
</feature>
<reference evidence="8 9" key="1">
    <citation type="submission" date="2015-06" db="EMBL/GenBank/DDBJ databases">
        <title>Survival trade-offs in plant roots during colonization by closely related pathogenic and mutualistic fungi.</title>
        <authorList>
            <person name="Hacquard S."/>
            <person name="Kracher B."/>
            <person name="Hiruma K."/>
            <person name="Weinman A."/>
            <person name="Muench P."/>
            <person name="Garrido Oter R."/>
            <person name="Ver Loren van Themaat E."/>
            <person name="Dallerey J.-F."/>
            <person name="Damm U."/>
            <person name="Henrissat B."/>
            <person name="Lespinet O."/>
            <person name="Thon M."/>
            <person name="Kemen E."/>
            <person name="McHardy A.C."/>
            <person name="Schulze-Lefert P."/>
            <person name="O'Connell R.J."/>
        </authorList>
    </citation>
    <scope>NUCLEOTIDE SEQUENCE [LARGE SCALE GENOMIC DNA]</scope>
    <source>
        <strain evidence="8 9">MAFF 238704</strain>
    </source>
</reference>
<protein>
    <submittedName>
        <fullName evidence="8">Archaeal flagellin n-terminal-like domain-containing protein</fullName>
    </submittedName>
</protein>
<keyword evidence="4 6" id="KW-0472">Membrane</keyword>
<accession>A0A161W930</accession>
<comment type="caution">
    <text evidence="8">The sequence shown here is derived from an EMBL/GenBank/DDBJ whole genome shotgun (WGS) entry which is preliminary data.</text>
</comment>
<feature type="transmembrane region" description="Helical" evidence="6">
    <location>
        <begin position="47"/>
        <end position="72"/>
    </location>
</feature>
<dbReference type="InterPro" id="IPR049326">
    <property type="entry name" value="Rhodopsin_dom_fungi"/>
</dbReference>
<evidence type="ECO:0000256" key="1">
    <source>
        <dbReference type="ARBA" id="ARBA00004141"/>
    </source>
</evidence>
<keyword evidence="9" id="KW-1185">Reference proteome</keyword>
<evidence type="ECO:0000256" key="6">
    <source>
        <dbReference type="SAM" id="Phobius"/>
    </source>
</evidence>
<evidence type="ECO:0000259" key="7">
    <source>
        <dbReference type="Pfam" id="PF20684"/>
    </source>
</evidence>
<feature type="transmembrane region" description="Helical" evidence="6">
    <location>
        <begin position="15"/>
        <end position="35"/>
    </location>
</feature>
<evidence type="ECO:0000313" key="9">
    <source>
        <dbReference type="Proteomes" id="UP000076584"/>
    </source>
</evidence>
<evidence type="ECO:0000256" key="4">
    <source>
        <dbReference type="ARBA" id="ARBA00023136"/>
    </source>
</evidence>
<dbReference type="Proteomes" id="UP000076584">
    <property type="component" value="Unassembled WGS sequence"/>
</dbReference>
<dbReference type="Pfam" id="PF20684">
    <property type="entry name" value="Fung_rhodopsin"/>
    <property type="match status" value="2"/>
</dbReference>
<dbReference type="PANTHER" id="PTHR33048:SF92">
    <property type="entry name" value="INTEGRAL MEMBRANE PROTEIN"/>
    <property type="match status" value="1"/>
</dbReference>
<organism evidence="8 9">
    <name type="scientific">Colletotrichum incanum</name>
    <name type="common">Soybean anthracnose fungus</name>
    <dbReference type="NCBI Taxonomy" id="1573173"/>
    <lineage>
        <taxon>Eukaryota</taxon>
        <taxon>Fungi</taxon>
        <taxon>Dikarya</taxon>
        <taxon>Ascomycota</taxon>
        <taxon>Pezizomycotina</taxon>
        <taxon>Sordariomycetes</taxon>
        <taxon>Hypocreomycetidae</taxon>
        <taxon>Glomerellales</taxon>
        <taxon>Glomerellaceae</taxon>
        <taxon>Colletotrichum</taxon>
        <taxon>Colletotrichum spaethianum species complex</taxon>
    </lineage>
</organism>
<dbReference type="EMBL" id="LFIW01001080">
    <property type="protein sequence ID" value="KZL83735.1"/>
    <property type="molecule type" value="Genomic_DNA"/>
</dbReference>
<keyword evidence="8" id="KW-0282">Flagellum</keyword>
<dbReference type="GO" id="GO:0016020">
    <property type="term" value="C:membrane"/>
    <property type="evidence" value="ECO:0007669"/>
    <property type="project" value="UniProtKB-SubCell"/>
</dbReference>
<comment type="subcellular location">
    <subcellularLocation>
        <location evidence="1">Membrane</location>
        <topology evidence="1">Multi-pass membrane protein</topology>
    </subcellularLocation>
</comment>
<evidence type="ECO:0000256" key="5">
    <source>
        <dbReference type="ARBA" id="ARBA00038359"/>
    </source>
</evidence>
<keyword evidence="8" id="KW-0966">Cell projection</keyword>
<keyword evidence="3 6" id="KW-1133">Transmembrane helix</keyword>
<evidence type="ECO:0000256" key="2">
    <source>
        <dbReference type="ARBA" id="ARBA00022692"/>
    </source>
</evidence>
<keyword evidence="2 6" id="KW-0812">Transmembrane</keyword>
<name>A0A161W930_COLIC</name>
<dbReference type="PANTHER" id="PTHR33048">
    <property type="entry name" value="PTH11-LIKE INTEGRAL MEMBRANE PROTEIN (AFU_ORTHOLOGUE AFUA_5G11245)"/>
    <property type="match status" value="1"/>
</dbReference>
<evidence type="ECO:0000313" key="8">
    <source>
        <dbReference type="EMBL" id="KZL83735.1"/>
    </source>
</evidence>
<feature type="transmembrane region" description="Helical" evidence="6">
    <location>
        <begin position="244"/>
        <end position="266"/>
    </location>
</feature>
<feature type="transmembrane region" description="Helical" evidence="6">
    <location>
        <begin position="132"/>
        <end position="157"/>
    </location>
</feature>
<keyword evidence="8" id="KW-0969">Cilium</keyword>
<proteinExistence type="inferred from homology"/>
<feature type="transmembrane region" description="Helical" evidence="6">
    <location>
        <begin position="177"/>
        <end position="200"/>
    </location>
</feature>
<feature type="domain" description="Rhodopsin" evidence="7">
    <location>
        <begin position="225"/>
        <end position="305"/>
    </location>
</feature>
<comment type="similarity">
    <text evidence="5">Belongs to the SAT4 family.</text>
</comment>
<feature type="domain" description="Rhodopsin" evidence="7">
    <location>
        <begin position="31"/>
        <end position="165"/>
    </location>
</feature>
<gene>
    <name evidence="8" type="ORF">CI238_11136</name>
</gene>
<sequence length="372" mass="42037">MDDGSLPDTEGGNDHTWVTILTAGAVIAASLYLRIKIQGRRLHVSDYFLCLAWCSAVANAAFDIQFTVMGALHQNVKINLDGYNASDDDIELVMRLFWASSIPFFTTFYLCKGALLAVYVQIFPVFMHYRRMMLWAAIVYCGLSYVASIILLFTICLPLSKNWSVYDGWGSWHRKCYVLGFFSGNCIPSWLGTALLCRYLEYAYHFLSTRSLVFMAKQQLTFRKVFCLPWLIIPDLKIRKTLKIGVYCTFGLGIINMTFSLVRFVTIQTASVEALPFGLVELWSELDVNIGLLVASLPSLRPYFRSSRGAGYSDKSNGYNYKSTVKTLMNITRMSRFDMVVPPNLNQTVDLEHVAASSSTTKSHKSDIEVEE</sequence>
<dbReference type="InterPro" id="IPR052337">
    <property type="entry name" value="SAT4-like"/>
</dbReference>
<evidence type="ECO:0000256" key="3">
    <source>
        <dbReference type="ARBA" id="ARBA00022989"/>
    </source>
</evidence>
<dbReference type="AlphaFoldDB" id="A0A161W930"/>
<dbReference type="STRING" id="1573173.A0A161W930"/>